<accession>A0A1E7Z3L4</accession>
<feature type="chain" id="PRO_5009209375" description="GDSL-like Lipase/Acylhydrolase family protein" evidence="1">
    <location>
        <begin position="19"/>
        <end position="188"/>
    </location>
</feature>
<proteinExistence type="predicted"/>
<evidence type="ECO:0000256" key="1">
    <source>
        <dbReference type="SAM" id="SignalP"/>
    </source>
</evidence>
<evidence type="ECO:0008006" key="4">
    <source>
        <dbReference type="Google" id="ProtNLM"/>
    </source>
</evidence>
<evidence type="ECO:0000313" key="2">
    <source>
        <dbReference type="EMBL" id="OFC63359.1"/>
    </source>
</evidence>
<dbReference type="SUPFAM" id="SSF52266">
    <property type="entry name" value="SGNH hydrolase"/>
    <property type="match status" value="1"/>
</dbReference>
<reference evidence="2 3" key="1">
    <citation type="submission" date="2016-07" db="EMBL/GenBank/DDBJ databases">
        <authorList>
            <person name="Yuval B."/>
        </authorList>
    </citation>
    <scope>NUCLEOTIDE SEQUENCE [LARGE SCALE GENOMIC DNA]</scope>
    <source>
        <strain evidence="2 3">IL</strain>
    </source>
</reference>
<dbReference type="Pfam" id="PF04311">
    <property type="entry name" value="DUF459"/>
    <property type="match status" value="1"/>
</dbReference>
<sequence>MKILIFLVLMIMSNTSFSKSLFIGDSLTYSLASSFSKIEPVDAKFLESTGLKSDNILSWTDYIETMDLSNYDRIYIVLGINDMINENDEIFYQDRVDTFIMSLLNKNKNIIWLLPPVLKNAKHESMLLYTRSIIKAACIEHSVDFFDMRDVLGYNFMQTVNDRNIRTDDGIHITPYGADRVITNLLLR</sequence>
<protein>
    <recommendedName>
        <fullName evidence="4">GDSL-like Lipase/Acylhydrolase family protein</fullName>
    </recommendedName>
</protein>
<dbReference type="EMBL" id="MAYS01000096">
    <property type="protein sequence ID" value="OFC63359.1"/>
    <property type="molecule type" value="Genomic_DNA"/>
</dbReference>
<gene>
    <name evidence="2" type="ORF">BBW68_05650</name>
</gene>
<dbReference type="Proteomes" id="UP000243534">
    <property type="component" value="Unassembled WGS sequence"/>
</dbReference>
<keyword evidence="1" id="KW-0732">Signal</keyword>
<feature type="signal peptide" evidence="1">
    <location>
        <begin position="1"/>
        <end position="18"/>
    </location>
</feature>
<organism evidence="2 3">
    <name type="scientific">Candidatus Erwinia dacicola</name>
    <dbReference type="NCBI Taxonomy" id="252393"/>
    <lineage>
        <taxon>Bacteria</taxon>
        <taxon>Pseudomonadati</taxon>
        <taxon>Pseudomonadota</taxon>
        <taxon>Gammaproteobacteria</taxon>
        <taxon>Enterobacterales</taxon>
        <taxon>Erwiniaceae</taxon>
        <taxon>Erwinia</taxon>
    </lineage>
</organism>
<dbReference type="AlphaFoldDB" id="A0A1E7Z3L4"/>
<dbReference type="RefSeq" id="WP_070133919.1">
    <property type="nucleotide sequence ID" value="NZ_MAYS01000096.1"/>
</dbReference>
<dbReference type="InterPro" id="IPR036514">
    <property type="entry name" value="SGNH_hydro_sf"/>
</dbReference>
<evidence type="ECO:0000313" key="3">
    <source>
        <dbReference type="Proteomes" id="UP000243534"/>
    </source>
</evidence>
<dbReference type="Gene3D" id="3.40.50.1110">
    <property type="entry name" value="SGNH hydrolase"/>
    <property type="match status" value="1"/>
</dbReference>
<dbReference type="GO" id="GO:0016788">
    <property type="term" value="F:hydrolase activity, acting on ester bonds"/>
    <property type="evidence" value="ECO:0007669"/>
    <property type="project" value="UniProtKB-ARBA"/>
</dbReference>
<name>A0A1E7Z3L4_9GAMM</name>
<dbReference type="InterPro" id="IPR007407">
    <property type="entry name" value="DUF459"/>
</dbReference>
<comment type="caution">
    <text evidence="2">The sequence shown here is derived from an EMBL/GenBank/DDBJ whole genome shotgun (WGS) entry which is preliminary data.</text>
</comment>